<evidence type="ECO:0000313" key="2">
    <source>
        <dbReference type="Proteomes" id="UP001316087"/>
    </source>
</evidence>
<dbReference type="Proteomes" id="UP001316087">
    <property type="component" value="Unassembled WGS sequence"/>
</dbReference>
<evidence type="ECO:0000313" key="1">
    <source>
        <dbReference type="EMBL" id="MCH7322978.1"/>
    </source>
</evidence>
<protein>
    <submittedName>
        <fullName evidence="1">DUF4003 domain-containing protein</fullName>
    </submittedName>
</protein>
<organism evidence="1 2">
    <name type="scientific">Solibacillus palustris</name>
    <dbReference type="NCBI Taxonomy" id="2908203"/>
    <lineage>
        <taxon>Bacteria</taxon>
        <taxon>Bacillati</taxon>
        <taxon>Bacillota</taxon>
        <taxon>Bacilli</taxon>
        <taxon>Bacillales</taxon>
        <taxon>Caryophanaceae</taxon>
        <taxon>Solibacillus</taxon>
    </lineage>
</organism>
<dbReference type="InterPro" id="IPR025062">
    <property type="entry name" value="DUF4003"/>
</dbReference>
<keyword evidence="2" id="KW-1185">Reference proteome</keyword>
<accession>A0ABS9UFD4</accession>
<dbReference type="EMBL" id="JAKZFC010000005">
    <property type="protein sequence ID" value="MCH7322978.1"/>
    <property type="molecule type" value="Genomic_DNA"/>
</dbReference>
<dbReference type="Pfam" id="PF13170">
    <property type="entry name" value="DUF4003"/>
    <property type="match status" value="1"/>
</dbReference>
<reference evidence="1 2" key="1">
    <citation type="submission" date="2022-03" db="EMBL/GenBank/DDBJ databases">
        <authorList>
            <person name="Jo J.-H."/>
            <person name="Im W.-T."/>
        </authorList>
    </citation>
    <scope>NUCLEOTIDE SEQUENCE [LARGE SCALE GENOMIC DNA]</scope>
    <source>
        <strain evidence="1 2">MA9</strain>
    </source>
</reference>
<dbReference type="RefSeq" id="WP_241370142.1">
    <property type="nucleotide sequence ID" value="NZ_JAKZFC010000005.1"/>
</dbReference>
<gene>
    <name evidence="1" type="ORF">LZ480_13955</name>
</gene>
<comment type="caution">
    <text evidence="1">The sequence shown here is derived from an EMBL/GenBank/DDBJ whole genome shotgun (WGS) entry which is preliminary data.</text>
</comment>
<name>A0ABS9UFD4_9BACL</name>
<proteinExistence type="predicted"/>
<sequence>MNEQLQLFFHNVEKIRLYFGSEAAPFEKELALKLTVRNIPFYYEDYEKVVQQIKANTKWYSSARAGQKIYHNYYVHFAKAPEQIVHTLHMYKQLTKHFKRNEQTYLAAMYMKHDADIQKLQTLTHELAQQPSLTYSALKLSTTALLSTRENNVATLVQTYELYYKALISLGYERVNTTKNSAVLLTLGTGTFCDETNRHLQQISQFIRKSDVKIERCHYNTIALLALAKFKVVQFPALYAIHDEICRELNIKKYDCNSLLLAAQIYTSNEAIGDLPESALDFNDMLHIDAEVIGDVCSDDSGGGD</sequence>